<dbReference type="InterPro" id="IPR054352">
    <property type="entry name" value="ACT_Aspartokinase"/>
</dbReference>
<evidence type="ECO:0000313" key="29">
    <source>
        <dbReference type="EMBL" id="CAD9443356.1"/>
    </source>
</evidence>
<keyword evidence="12" id="KW-0547">Nucleotide-binding</keyword>
<keyword evidence="17" id="KW-0520">NAD</keyword>
<dbReference type="SUPFAM" id="SSF55347">
    <property type="entry name" value="Glyceraldehyde-3-phosphate dehydrogenase-like, C-terminal domain"/>
    <property type="match status" value="1"/>
</dbReference>
<dbReference type="EMBL" id="HBGS01036791">
    <property type="protein sequence ID" value="CAD9443356.1"/>
    <property type="molecule type" value="Transcribed_RNA"/>
</dbReference>
<dbReference type="Pfam" id="PF00696">
    <property type="entry name" value="AA_kinase"/>
    <property type="match status" value="1"/>
</dbReference>
<keyword evidence="15" id="KW-0521">NADP</keyword>
<organism evidence="29">
    <name type="scientific">Octactis speculum</name>
    <dbReference type="NCBI Taxonomy" id="3111310"/>
    <lineage>
        <taxon>Eukaryota</taxon>
        <taxon>Sar</taxon>
        <taxon>Stramenopiles</taxon>
        <taxon>Ochrophyta</taxon>
        <taxon>Dictyochophyceae</taxon>
        <taxon>Dictyochales</taxon>
        <taxon>Dictyochaceae</taxon>
        <taxon>Octactis</taxon>
    </lineage>
</organism>
<comment type="catalytic activity">
    <reaction evidence="23">
        <text>L-homoserine + NADP(+) = L-aspartate 4-semialdehyde + NADPH + H(+)</text>
        <dbReference type="Rhea" id="RHEA:15761"/>
        <dbReference type="ChEBI" id="CHEBI:15378"/>
        <dbReference type="ChEBI" id="CHEBI:57476"/>
        <dbReference type="ChEBI" id="CHEBI:57783"/>
        <dbReference type="ChEBI" id="CHEBI:58349"/>
        <dbReference type="ChEBI" id="CHEBI:537519"/>
        <dbReference type="EC" id="1.1.1.3"/>
    </reaction>
    <physiologicalReaction direction="right-to-left" evidence="23">
        <dbReference type="Rhea" id="RHEA:15763"/>
    </physiologicalReaction>
</comment>
<evidence type="ECO:0000256" key="8">
    <source>
        <dbReference type="ARBA" id="ARBA00022605"/>
    </source>
</evidence>
<dbReference type="Gene3D" id="3.30.2130.10">
    <property type="entry name" value="VC0802-like"/>
    <property type="match status" value="2"/>
</dbReference>
<dbReference type="SUPFAM" id="SSF55021">
    <property type="entry name" value="ACT-like"/>
    <property type="match status" value="2"/>
</dbReference>
<reference evidence="29" key="1">
    <citation type="submission" date="2021-01" db="EMBL/GenBank/DDBJ databases">
        <authorList>
            <person name="Corre E."/>
            <person name="Pelletier E."/>
            <person name="Niang G."/>
            <person name="Scheremetjew M."/>
            <person name="Finn R."/>
            <person name="Kale V."/>
            <person name="Holt S."/>
            <person name="Cochrane G."/>
            <person name="Meng A."/>
            <person name="Brown T."/>
            <person name="Cohen L."/>
        </authorList>
    </citation>
    <scope>NUCLEOTIDE SEQUENCE</scope>
    <source>
        <strain evidence="29">CCMP1381</strain>
    </source>
</reference>
<dbReference type="InterPro" id="IPR045865">
    <property type="entry name" value="ACT-like_dom_sf"/>
</dbReference>
<sequence>MRATIVTAAAVLLCNHGAHSFTPHLANPLLKGGRVGHPGRLMTSFASIATPELKASEGDDNFQLLTSPKGSKNPWEVHKFGGASLATAGLYQQVGDLLITEAAGRGEGGIPTMSIVSAMGGMTDLLIKVVESALVDLDQAKTDLDFAVERQLSTLRELAPVDIVAPIQARIEDDAKDIYSLVRSLRLINSVPAVTMEVVTGFGEIWSAQTLHAYLMTKNVPCDWIDARDVLLVKSEGGSTGLGEKGSAATGGVVPLWEESNDLMASWWNKEGKAQGFHALDYDLAQPIVVVTGFVAKTGDGVPTTLKRSGSDYSATIFAKLTGAGRVTMWKNTNGVYTADPRVVPDAFSIDSLNYDEAMELAYFGAQVLHPSAMLPCIDENIPVYVRNIFNPSFKGTVIQGRSATLKDSNENMNVKSWQPGRGEVPIKGLTSIDKAALVMIEGASLIGATGVAERFMAAMANSGINVLIITQASSESSICIAVAENQGDQALAALKSAFELELARSTVNSVSLLKGMAIVAIVGEGMAFTTGVSATFMSSLAQAGVNIHLIAQGSSERQVAVVVSQKQSARALRAAHTAFTLGHKVTSCYLLGASGGLGGKLLTQLESQVDHLLDDFDIELKVSSISSSKKMLIQQNAPLKFSDMQEQLQSDDGAAQDFDLDALTKAIESDINPFRVIIDCTKSDDVADYYSRWIDSGINIISPSCAAAAGPLGRYKEIHNLISARSGQWEYESSVGAGLPIVTTARDLLQTGDKVKKITGCLSGTMAYLLGTMSETVSFSEAMSQAVHKSICEVDIRDDLSGLESARKVVIMAREIGMDIDLKDLKVESLLSDEIAAKEYTGDQSEVTAAVLEDIKSMDAHMEKMRLDALAEDKVLRYKVVINKEEGTCSQSLVAVGRKDPLFRLKSDENLISFRTKRYSGSPLIVKGAAAGADLQAAGIFCDILRLARQS</sequence>
<comment type="pathway">
    <text evidence="4">Amino-acid biosynthesis; L-methionine biosynthesis via de novo pathway; L-homoserine from L-aspartate: step 3/3.</text>
</comment>
<dbReference type="Gene3D" id="3.40.50.720">
    <property type="entry name" value="NAD(P)-binding Rossmann-like Domain"/>
    <property type="match status" value="1"/>
</dbReference>
<feature type="signal peptide" evidence="24">
    <location>
        <begin position="1"/>
        <end position="20"/>
    </location>
</feature>
<keyword evidence="11" id="KW-0479">Metal-binding</keyword>
<evidence type="ECO:0000256" key="14">
    <source>
        <dbReference type="ARBA" id="ARBA00022840"/>
    </source>
</evidence>
<comment type="pathway">
    <text evidence="5">Amino-acid biosynthesis; L-threonine biosynthesis; L-threonine from L-aspartate: step 1/5.</text>
</comment>
<gene>
    <name evidence="29" type="ORF">DSPE1174_LOCUS19061</name>
</gene>
<dbReference type="InterPro" id="IPR001048">
    <property type="entry name" value="Asp/Glu/Uridylate_kinase"/>
</dbReference>
<comment type="pathway">
    <text evidence="3">Amino-acid biosynthesis; L-threonine biosynthesis; L-threonine from L-aspartate: step 3/5.</text>
</comment>
<dbReference type="InterPro" id="IPR011147">
    <property type="entry name" value="Bifunc_Aspkin/hSer_DH"/>
</dbReference>
<dbReference type="GO" id="GO:0009088">
    <property type="term" value="P:threonine biosynthetic process"/>
    <property type="evidence" value="ECO:0007669"/>
    <property type="project" value="UniProtKB-UniPathway"/>
</dbReference>
<dbReference type="PANTHER" id="PTHR43070">
    <property type="match status" value="1"/>
</dbReference>
<dbReference type="GO" id="GO:0005524">
    <property type="term" value="F:ATP binding"/>
    <property type="evidence" value="ECO:0007669"/>
    <property type="project" value="UniProtKB-KW"/>
</dbReference>
<dbReference type="InterPro" id="IPR001342">
    <property type="entry name" value="HDH_cat"/>
</dbReference>
<dbReference type="GO" id="GO:0004072">
    <property type="term" value="F:aspartate kinase activity"/>
    <property type="evidence" value="ECO:0007669"/>
    <property type="project" value="UniProtKB-EC"/>
</dbReference>
<feature type="domain" description="Aspartate/glutamate/uridylate kinase" evidence="25">
    <location>
        <begin position="77"/>
        <end position="388"/>
    </location>
</feature>
<comment type="cofactor">
    <cofactor evidence="1">
        <name>a metal cation</name>
        <dbReference type="ChEBI" id="CHEBI:25213"/>
    </cofactor>
</comment>
<dbReference type="UniPathway" id="UPA00051">
    <property type="reaction ID" value="UER00465"/>
</dbReference>
<evidence type="ECO:0000259" key="28">
    <source>
        <dbReference type="Pfam" id="PF22468"/>
    </source>
</evidence>
<keyword evidence="8" id="KW-0028">Amino-acid biosynthesis</keyword>
<dbReference type="CDD" id="cd04921">
    <property type="entry name" value="ACT_AKi-HSDH-ThrA-like_1"/>
    <property type="match status" value="1"/>
</dbReference>
<protein>
    <recommendedName>
        <fullName evidence="30">Homoserine dehydrogenase</fullName>
    </recommendedName>
</protein>
<feature type="chain" id="PRO_5030841103" description="Homoserine dehydrogenase" evidence="24">
    <location>
        <begin position="21"/>
        <end position="952"/>
    </location>
</feature>
<keyword evidence="16" id="KW-0560">Oxidoreductase</keyword>
<keyword evidence="13" id="KW-0418">Kinase</keyword>
<evidence type="ECO:0000256" key="16">
    <source>
        <dbReference type="ARBA" id="ARBA00023002"/>
    </source>
</evidence>
<evidence type="ECO:0000256" key="19">
    <source>
        <dbReference type="ARBA" id="ARBA00023167"/>
    </source>
</evidence>
<dbReference type="GO" id="GO:0009086">
    <property type="term" value="P:methionine biosynthetic process"/>
    <property type="evidence" value="ECO:0007669"/>
    <property type="project" value="UniProtKB-KW"/>
</dbReference>
<proteinExistence type="inferred from homology"/>
<feature type="domain" description="Aspartate/homoserine dehydrogenase NAD-binding" evidence="27">
    <location>
        <begin position="596"/>
        <end position="733"/>
    </location>
</feature>
<evidence type="ECO:0000256" key="20">
    <source>
        <dbReference type="ARBA" id="ARBA00023268"/>
    </source>
</evidence>
<evidence type="ECO:0008006" key="30">
    <source>
        <dbReference type="Google" id="ProtNLM"/>
    </source>
</evidence>
<evidence type="ECO:0000259" key="26">
    <source>
        <dbReference type="Pfam" id="PF00742"/>
    </source>
</evidence>
<evidence type="ECO:0000256" key="9">
    <source>
        <dbReference type="ARBA" id="ARBA00022679"/>
    </source>
</evidence>
<dbReference type="GO" id="GO:0004412">
    <property type="term" value="F:homoserine dehydrogenase activity"/>
    <property type="evidence" value="ECO:0007669"/>
    <property type="project" value="UniProtKB-EC"/>
</dbReference>
<dbReference type="InterPro" id="IPR005106">
    <property type="entry name" value="Asp/hSer_DH_NAD-bd"/>
</dbReference>
<comment type="function">
    <text evidence="21">Bifunctional aspartate kinase and homoserine dehydrogenase that catalyzes the first and the third steps toward the synthesis of lysine, methionine and threonine from aspartate.</text>
</comment>
<dbReference type="AlphaFoldDB" id="A0A7S2D3S6"/>
<evidence type="ECO:0000256" key="23">
    <source>
        <dbReference type="ARBA" id="ARBA00048841"/>
    </source>
</evidence>
<evidence type="ECO:0000256" key="24">
    <source>
        <dbReference type="SAM" id="SignalP"/>
    </source>
</evidence>
<evidence type="ECO:0000256" key="3">
    <source>
        <dbReference type="ARBA" id="ARBA00005056"/>
    </source>
</evidence>
<accession>A0A7S2D3S6</accession>
<dbReference type="PANTHER" id="PTHR43070:SF5">
    <property type="entry name" value="HOMOSERINE DEHYDROGENASE"/>
    <property type="match status" value="1"/>
</dbReference>
<evidence type="ECO:0000256" key="10">
    <source>
        <dbReference type="ARBA" id="ARBA00022697"/>
    </source>
</evidence>
<comment type="similarity">
    <text evidence="7">In the N-terminal section; belongs to the aspartokinase family.</text>
</comment>
<dbReference type="InterPro" id="IPR001341">
    <property type="entry name" value="Asp_kinase"/>
</dbReference>
<keyword evidence="14" id="KW-0067">ATP-binding</keyword>
<evidence type="ECO:0000256" key="4">
    <source>
        <dbReference type="ARBA" id="ARBA00005062"/>
    </source>
</evidence>
<evidence type="ECO:0000256" key="22">
    <source>
        <dbReference type="ARBA" id="ARBA00048561"/>
    </source>
</evidence>
<dbReference type="UniPathway" id="UPA00050">
    <property type="reaction ID" value="UER00063"/>
</dbReference>
<evidence type="ECO:0000256" key="7">
    <source>
        <dbReference type="ARBA" id="ARBA00010046"/>
    </source>
</evidence>
<dbReference type="InterPro" id="IPR036393">
    <property type="entry name" value="AceGlu_kinase-like_sf"/>
</dbReference>
<evidence type="ECO:0000256" key="17">
    <source>
        <dbReference type="ARBA" id="ARBA00023027"/>
    </source>
</evidence>
<keyword evidence="9" id="KW-0808">Transferase</keyword>
<dbReference type="GO" id="GO:0009090">
    <property type="term" value="P:homoserine biosynthetic process"/>
    <property type="evidence" value="ECO:0007669"/>
    <property type="project" value="TreeGrafter"/>
</dbReference>
<evidence type="ECO:0000256" key="15">
    <source>
        <dbReference type="ARBA" id="ARBA00022857"/>
    </source>
</evidence>
<name>A0A7S2D3S6_9STRA</name>
<dbReference type="Pfam" id="PF00742">
    <property type="entry name" value="Homoserine_dh"/>
    <property type="match status" value="1"/>
</dbReference>
<dbReference type="Gene3D" id="3.30.360.10">
    <property type="entry name" value="Dihydrodipicolinate Reductase, domain 2"/>
    <property type="match status" value="1"/>
</dbReference>
<dbReference type="FunFam" id="3.30.2130.10:FF:000001">
    <property type="entry name" value="Bifunctional aspartokinase/homoserine dehydrogenase"/>
    <property type="match status" value="1"/>
</dbReference>
<dbReference type="FunFam" id="3.30.360.10:FF:000006">
    <property type="entry name" value="Bifunctional aspartokinase/homoserine dehydrogenase"/>
    <property type="match status" value="1"/>
</dbReference>
<evidence type="ECO:0000256" key="6">
    <source>
        <dbReference type="ARBA" id="ARBA00007952"/>
    </source>
</evidence>
<evidence type="ECO:0000256" key="13">
    <source>
        <dbReference type="ARBA" id="ARBA00022777"/>
    </source>
</evidence>
<dbReference type="Pfam" id="PF22468">
    <property type="entry name" value="ACT_9"/>
    <property type="match status" value="2"/>
</dbReference>
<dbReference type="InterPro" id="IPR036291">
    <property type="entry name" value="NAD(P)-bd_dom_sf"/>
</dbReference>
<evidence type="ECO:0000256" key="1">
    <source>
        <dbReference type="ARBA" id="ARBA00001920"/>
    </source>
</evidence>
<feature type="domain" description="Aspartokinase ACT" evidence="28">
    <location>
        <begin position="439"/>
        <end position="499"/>
    </location>
</feature>
<evidence type="ECO:0000256" key="11">
    <source>
        <dbReference type="ARBA" id="ARBA00022723"/>
    </source>
</evidence>
<keyword evidence="20" id="KW-0511">Multifunctional enzyme</keyword>
<evidence type="ECO:0000256" key="12">
    <source>
        <dbReference type="ARBA" id="ARBA00022741"/>
    </source>
</evidence>
<evidence type="ECO:0000259" key="27">
    <source>
        <dbReference type="Pfam" id="PF03447"/>
    </source>
</evidence>
<dbReference type="SUPFAM" id="SSF53633">
    <property type="entry name" value="Carbamate kinase-like"/>
    <property type="match status" value="1"/>
</dbReference>
<keyword evidence="19" id="KW-0486">Methionine biosynthesis</keyword>
<evidence type="ECO:0000256" key="5">
    <source>
        <dbReference type="ARBA" id="ARBA00005139"/>
    </source>
</evidence>
<evidence type="ECO:0000256" key="18">
    <source>
        <dbReference type="ARBA" id="ARBA00023053"/>
    </source>
</evidence>
<dbReference type="Gene3D" id="3.40.1160.10">
    <property type="entry name" value="Acetylglutamate kinase-like"/>
    <property type="match status" value="1"/>
</dbReference>
<evidence type="ECO:0000259" key="25">
    <source>
        <dbReference type="Pfam" id="PF00696"/>
    </source>
</evidence>
<keyword evidence="10" id="KW-0791">Threonine biosynthesis</keyword>
<keyword evidence="24" id="KW-0732">Signal</keyword>
<dbReference type="Pfam" id="PF03447">
    <property type="entry name" value="NAD_binding_3"/>
    <property type="match status" value="1"/>
</dbReference>
<dbReference type="GO" id="GO:0050661">
    <property type="term" value="F:NADP binding"/>
    <property type="evidence" value="ECO:0007669"/>
    <property type="project" value="InterPro"/>
</dbReference>
<dbReference type="NCBIfam" id="TIGR00657">
    <property type="entry name" value="asp_kinases"/>
    <property type="match status" value="1"/>
</dbReference>
<comment type="similarity">
    <text evidence="6">In the C-terminal section; belongs to the homoserine dehydrogenase family.</text>
</comment>
<feature type="domain" description="Homoserine dehydrogenase catalytic" evidence="26">
    <location>
        <begin position="741"/>
        <end position="946"/>
    </location>
</feature>
<keyword evidence="18" id="KW-0915">Sodium</keyword>
<comment type="pathway">
    <text evidence="2">Amino-acid biosynthesis; L-methionine biosynthesis via de novo pathway; L-homoserine from L-aspartate: step 1/3.</text>
</comment>
<dbReference type="GO" id="GO:0046872">
    <property type="term" value="F:metal ion binding"/>
    <property type="evidence" value="ECO:0007669"/>
    <property type="project" value="UniProtKB-KW"/>
</dbReference>
<feature type="domain" description="Aspartokinase ACT" evidence="28">
    <location>
        <begin position="520"/>
        <end position="580"/>
    </location>
</feature>
<evidence type="ECO:0000256" key="2">
    <source>
        <dbReference type="ARBA" id="ARBA00004986"/>
    </source>
</evidence>
<evidence type="ECO:0000256" key="21">
    <source>
        <dbReference type="ARBA" id="ARBA00044938"/>
    </source>
</evidence>
<comment type="catalytic activity">
    <reaction evidence="22">
        <text>L-aspartate + ATP = 4-phospho-L-aspartate + ADP</text>
        <dbReference type="Rhea" id="RHEA:23776"/>
        <dbReference type="ChEBI" id="CHEBI:29991"/>
        <dbReference type="ChEBI" id="CHEBI:30616"/>
        <dbReference type="ChEBI" id="CHEBI:57535"/>
        <dbReference type="ChEBI" id="CHEBI:456216"/>
        <dbReference type="EC" id="2.7.2.4"/>
    </reaction>
    <physiologicalReaction direction="left-to-right" evidence="22">
        <dbReference type="Rhea" id="RHEA:23777"/>
    </physiologicalReaction>
</comment>
<dbReference type="SUPFAM" id="SSF51735">
    <property type="entry name" value="NAD(P)-binding Rossmann-fold domains"/>
    <property type="match status" value="1"/>
</dbReference>